<name>A0A095VJR3_9GAMM</name>
<proteinExistence type="predicted"/>
<dbReference type="RefSeq" id="WP_046791816.1">
    <property type="nucleotide sequence ID" value="NZ_JPKR02000004.1"/>
</dbReference>
<keyword evidence="2" id="KW-1185">Reference proteome</keyword>
<sequence length="109" mass="12075">MKKESIEKMIRGWFIGPFYPAVFQTDQVEVAVKHYSAGDYEAAHYHKVATEITMVISGRVRMTAGNFISGDIITIEPGEVTDFFAEEDTTTVVVKLPAANADKYPAGEK</sequence>
<dbReference type="Proteomes" id="UP000029577">
    <property type="component" value="Unassembled WGS sequence"/>
</dbReference>
<organism evidence="1 2">
    <name type="scientific">Tatumella morbirosei</name>
    <dbReference type="NCBI Taxonomy" id="642227"/>
    <lineage>
        <taxon>Bacteria</taxon>
        <taxon>Pseudomonadati</taxon>
        <taxon>Pseudomonadota</taxon>
        <taxon>Gammaproteobacteria</taxon>
        <taxon>Enterobacterales</taxon>
        <taxon>Erwiniaceae</taxon>
        <taxon>Tatumella</taxon>
    </lineage>
</organism>
<evidence type="ECO:0000313" key="1">
    <source>
        <dbReference type="EMBL" id="KGD74880.2"/>
    </source>
</evidence>
<gene>
    <name evidence="1" type="ORF">HA49_06195</name>
</gene>
<dbReference type="Gene3D" id="2.60.120.10">
    <property type="entry name" value="Jelly Rolls"/>
    <property type="match status" value="1"/>
</dbReference>
<dbReference type="STRING" id="642227.HA49_06195"/>
<dbReference type="EMBL" id="JPKR02000004">
    <property type="protein sequence ID" value="KGD74880.2"/>
    <property type="molecule type" value="Genomic_DNA"/>
</dbReference>
<dbReference type="InterPro" id="IPR011051">
    <property type="entry name" value="RmlC_Cupin_sf"/>
</dbReference>
<accession>A0A095VJR3</accession>
<evidence type="ECO:0000313" key="2">
    <source>
        <dbReference type="Proteomes" id="UP000029577"/>
    </source>
</evidence>
<dbReference type="OrthoDB" id="6555763at2"/>
<dbReference type="InterPro" id="IPR014710">
    <property type="entry name" value="RmlC-like_jellyroll"/>
</dbReference>
<dbReference type="eggNOG" id="COG1917">
    <property type="taxonomic scope" value="Bacteria"/>
</dbReference>
<comment type="caution">
    <text evidence="1">The sequence shown here is derived from an EMBL/GenBank/DDBJ whole genome shotgun (WGS) entry which is preliminary data.</text>
</comment>
<protein>
    <recommendedName>
        <fullName evidence="3">Cupin</fullName>
    </recommendedName>
</protein>
<evidence type="ECO:0008006" key="3">
    <source>
        <dbReference type="Google" id="ProtNLM"/>
    </source>
</evidence>
<dbReference type="AlphaFoldDB" id="A0A095VJR3"/>
<dbReference type="SUPFAM" id="SSF51182">
    <property type="entry name" value="RmlC-like cupins"/>
    <property type="match status" value="1"/>
</dbReference>
<reference evidence="1" key="1">
    <citation type="submission" date="2014-12" db="EMBL/GenBank/DDBJ databases">
        <title>The draft genome of the Tatumella morbirosei type strain, LMG23360T isolated from pineapple rot.</title>
        <authorList>
            <person name="Smits T.H."/>
            <person name="Palmer M."/>
            <person name="Venter S.N."/>
            <person name="Duffy B."/>
            <person name="Steenkamp E.T."/>
            <person name="Chan W.Y."/>
            <person name="Coutinho T.A."/>
            <person name="Coetzee M.P."/>
            <person name="De Maayer P."/>
        </authorList>
    </citation>
    <scope>NUCLEOTIDE SEQUENCE [LARGE SCALE GENOMIC DNA]</scope>
    <source>
        <strain evidence="1">LMG 23360</strain>
    </source>
</reference>